<dbReference type="PRINTS" id="PR01543">
    <property type="entry name" value="ANATRNSFRASE"/>
</dbReference>
<dbReference type="Gene3D" id="3.30.2140.10">
    <property type="entry name" value="Arylamine N-acetyltransferase"/>
    <property type="match status" value="1"/>
</dbReference>
<comment type="caution">
    <text evidence="3">The sequence shown here is derived from an EMBL/GenBank/DDBJ whole genome shotgun (WGS) entry which is preliminary data.</text>
</comment>
<dbReference type="SUPFAM" id="SSF54001">
    <property type="entry name" value="Cysteine proteinases"/>
    <property type="match status" value="1"/>
</dbReference>
<keyword evidence="4" id="KW-1185">Reference proteome</keyword>
<evidence type="ECO:0000313" key="3">
    <source>
        <dbReference type="EMBL" id="NEK56460.1"/>
    </source>
</evidence>
<dbReference type="PANTHER" id="PTHR11786">
    <property type="entry name" value="N-HYDROXYARYLAMINE O-ACETYLTRANSFERASE"/>
    <property type="match status" value="1"/>
</dbReference>
<gene>
    <name evidence="3" type="ORF">GCU56_01040</name>
</gene>
<evidence type="ECO:0000256" key="2">
    <source>
        <dbReference type="RuleBase" id="RU003452"/>
    </source>
</evidence>
<dbReference type="RefSeq" id="WP_163479646.1">
    <property type="nucleotide sequence ID" value="NZ_JAAGWF010000002.1"/>
</dbReference>
<dbReference type="PANTHER" id="PTHR11786:SF0">
    <property type="entry name" value="ARYLAMINE N-ACETYLTRANSFERASE 4-RELATED"/>
    <property type="match status" value="1"/>
</dbReference>
<comment type="similarity">
    <text evidence="1 2">Belongs to the arylamine N-acetyltransferase family.</text>
</comment>
<sequence length="286" mass="31328">MTTDVTSGRRAAPGAEWAAPGLDLSAYLARIGHSGPVQPTGETLHVLHRAHVATIPFENLDVVLGRGVAVDVDSVQAKLVDRGRGGYCYEHATLFAAVLERIGFSVERLLARVGEDEVRPRPRTHMALRVRSDDGDWLADVGFGNALLEPIPWGESGPRPQGGWTYRMLRGTEDTWLVQEQASEGWRTLYRLIEEPVHASDVVMANHFTSTHPSSPFVGQAVAVRKHDDVFVRLRGRTRTLVRADGSVDERDLTDEDVAALLRDDVGLPLDDAELARLQGTLPPAP</sequence>
<dbReference type="GO" id="GO:0016407">
    <property type="term" value="F:acetyltransferase activity"/>
    <property type="evidence" value="ECO:0007669"/>
    <property type="project" value="InterPro"/>
</dbReference>
<protein>
    <submittedName>
        <fullName evidence="3">Arylamine N-acetyltransferase</fullName>
    </submittedName>
</protein>
<name>A0A7K3VVN8_9ACTN</name>
<dbReference type="InterPro" id="IPR038765">
    <property type="entry name" value="Papain-like_cys_pep_sf"/>
</dbReference>
<dbReference type="Proteomes" id="UP000470246">
    <property type="component" value="Unassembled WGS sequence"/>
</dbReference>
<dbReference type="InterPro" id="IPR001447">
    <property type="entry name" value="Arylamine_N-AcTrfase"/>
</dbReference>
<proteinExistence type="inferred from homology"/>
<reference evidence="3 4" key="1">
    <citation type="submission" date="2020-02" db="EMBL/GenBank/DDBJ databases">
        <title>Geodermatophilus sabuli CPCC 205279 I12A-02694.</title>
        <authorList>
            <person name="Jiang Z."/>
        </authorList>
    </citation>
    <scope>NUCLEOTIDE SEQUENCE [LARGE SCALE GENOMIC DNA]</scope>
    <source>
        <strain evidence="3 4">I12A-02694</strain>
    </source>
</reference>
<keyword evidence="3" id="KW-0808">Transferase</keyword>
<dbReference type="Gene3D" id="2.40.128.150">
    <property type="entry name" value="Cysteine proteinases"/>
    <property type="match status" value="1"/>
</dbReference>
<dbReference type="Pfam" id="PF00797">
    <property type="entry name" value="Acetyltransf_2"/>
    <property type="match status" value="1"/>
</dbReference>
<accession>A0A7K3VVN8</accession>
<evidence type="ECO:0000256" key="1">
    <source>
        <dbReference type="ARBA" id="ARBA00006547"/>
    </source>
</evidence>
<evidence type="ECO:0000313" key="4">
    <source>
        <dbReference type="Proteomes" id="UP000470246"/>
    </source>
</evidence>
<dbReference type="EMBL" id="JAAGWF010000002">
    <property type="protein sequence ID" value="NEK56460.1"/>
    <property type="molecule type" value="Genomic_DNA"/>
</dbReference>
<dbReference type="AlphaFoldDB" id="A0A7K3VVN8"/>
<organism evidence="3 4">
    <name type="scientific">Geodermatophilus sabuli</name>
    <dbReference type="NCBI Taxonomy" id="1564158"/>
    <lineage>
        <taxon>Bacteria</taxon>
        <taxon>Bacillati</taxon>
        <taxon>Actinomycetota</taxon>
        <taxon>Actinomycetes</taxon>
        <taxon>Geodermatophilales</taxon>
        <taxon>Geodermatophilaceae</taxon>
        <taxon>Geodermatophilus</taxon>
    </lineage>
</organism>